<dbReference type="SUPFAM" id="SSF50249">
    <property type="entry name" value="Nucleic acid-binding proteins"/>
    <property type="match status" value="1"/>
</dbReference>
<evidence type="ECO:0000313" key="4">
    <source>
        <dbReference type="RefSeq" id="XP_034250806.1"/>
    </source>
</evidence>
<dbReference type="FunCoup" id="A0A6P9A1X2">
    <property type="interactions" value="1538"/>
</dbReference>
<dbReference type="CTD" id="41968"/>
<dbReference type="Pfam" id="PF00436">
    <property type="entry name" value="SSB"/>
    <property type="match status" value="1"/>
</dbReference>
<dbReference type="RefSeq" id="XP_034250806.1">
    <property type="nucleotide sequence ID" value="XM_034394915.1"/>
</dbReference>
<proteinExistence type="predicted"/>
<accession>A0A6P9A1X2</accession>
<dbReference type="PROSITE" id="PS50935">
    <property type="entry name" value="SSB"/>
    <property type="match status" value="1"/>
</dbReference>
<protein>
    <submittedName>
        <fullName evidence="4">Single-stranded DNA-binding protein, mitochondrial</fullName>
    </submittedName>
</protein>
<keyword evidence="3" id="KW-1185">Reference proteome</keyword>
<dbReference type="OrthoDB" id="1078367at2759"/>
<name>A0A6P9A1X2_THRPL</name>
<evidence type="ECO:0000256" key="2">
    <source>
        <dbReference type="PROSITE-ProRule" id="PRU00252"/>
    </source>
</evidence>
<dbReference type="PANTHER" id="PTHR10302">
    <property type="entry name" value="SINGLE-STRANDED DNA-BINDING PROTEIN"/>
    <property type="match status" value="1"/>
</dbReference>
<dbReference type="InParanoid" id="A0A6P9A1X2"/>
<dbReference type="PANTHER" id="PTHR10302:SF0">
    <property type="entry name" value="SINGLE-STRANDED DNA-BINDING PROTEIN, MITOCHONDRIAL"/>
    <property type="match status" value="1"/>
</dbReference>
<dbReference type="Gene3D" id="2.40.50.140">
    <property type="entry name" value="Nucleic acid-binding proteins"/>
    <property type="match status" value="1"/>
</dbReference>
<gene>
    <name evidence="4" type="primary">LOC117651130</name>
</gene>
<dbReference type="AlphaFoldDB" id="A0A6P9A1X2"/>
<evidence type="ECO:0000256" key="1">
    <source>
        <dbReference type="ARBA" id="ARBA00023125"/>
    </source>
</evidence>
<keyword evidence="1 2" id="KW-0238">DNA-binding</keyword>
<dbReference type="Proteomes" id="UP000515158">
    <property type="component" value="Unplaced"/>
</dbReference>
<dbReference type="GO" id="GO:0003697">
    <property type="term" value="F:single-stranded DNA binding"/>
    <property type="evidence" value="ECO:0007669"/>
    <property type="project" value="InterPro"/>
</dbReference>
<reference evidence="4" key="1">
    <citation type="submission" date="2025-08" db="UniProtKB">
        <authorList>
            <consortium name="RefSeq"/>
        </authorList>
    </citation>
    <scope>IDENTIFICATION</scope>
    <source>
        <tissue evidence="4">Total insect</tissue>
    </source>
</reference>
<dbReference type="InterPro" id="IPR012340">
    <property type="entry name" value="NA-bd_OB-fold"/>
</dbReference>
<evidence type="ECO:0000313" key="3">
    <source>
        <dbReference type="Proteomes" id="UP000515158"/>
    </source>
</evidence>
<dbReference type="GO" id="GO:0042645">
    <property type="term" value="C:mitochondrial nucleoid"/>
    <property type="evidence" value="ECO:0007669"/>
    <property type="project" value="TreeGrafter"/>
</dbReference>
<dbReference type="KEGG" id="tpal:117651130"/>
<dbReference type="InterPro" id="IPR000424">
    <property type="entry name" value="Primosome_PriB/ssb"/>
</dbReference>
<organism evidence="4">
    <name type="scientific">Thrips palmi</name>
    <name type="common">Melon thrips</name>
    <dbReference type="NCBI Taxonomy" id="161013"/>
    <lineage>
        <taxon>Eukaryota</taxon>
        <taxon>Metazoa</taxon>
        <taxon>Ecdysozoa</taxon>
        <taxon>Arthropoda</taxon>
        <taxon>Hexapoda</taxon>
        <taxon>Insecta</taxon>
        <taxon>Pterygota</taxon>
        <taxon>Neoptera</taxon>
        <taxon>Paraneoptera</taxon>
        <taxon>Thysanoptera</taxon>
        <taxon>Terebrantia</taxon>
        <taxon>Thripoidea</taxon>
        <taxon>Thripidae</taxon>
        <taxon>Thrips</taxon>
    </lineage>
</organism>
<dbReference type="InterPro" id="IPR011344">
    <property type="entry name" value="ssDNA-bd"/>
</dbReference>
<sequence>MALRNVLQQAVRSSSSSLTAAHVARAYSNGRYVNHIELLGRVGTEPRKIGANEAVAFPLYTESSVRLKDGSTKIYSCWHKVLFVKKTLGDLVFNNVDRGQRVYITGRVAYKAAESTEDGKQFHSNQAAIIAEQIVFLEKSRKTGEEPKEQTKESLAG</sequence>
<dbReference type="GeneID" id="117651130"/>
<dbReference type="GO" id="GO:0006264">
    <property type="term" value="P:mitochondrial DNA replication"/>
    <property type="evidence" value="ECO:0007669"/>
    <property type="project" value="TreeGrafter"/>
</dbReference>